<accession>A0A7S1TJS4</accession>
<reference evidence="3" key="1">
    <citation type="submission" date="2021-01" db="EMBL/GenBank/DDBJ databases">
        <authorList>
            <person name="Corre E."/>
            <person name="Pelletier E."/>
            <person name="Niang G."/>
            <person name="Scheremetjew M."/>
            <person name="Finn R."/>
            <person name="Kale V."/>
            <person name="Holt S."/>
            <person name="Cochrane G."/>
            <person name="Meng A."/>
            <person name="Brown T."/>
            <person name="Cohen L."/>
        </authorList>
    </citation>
    <scope>NUCLEOTIDE SEQUENCE</scope>
    <source>
        <strain evidence="3">SAG 36.94</strain>
    </source>
</reference>
<sequence>MGSRGKRLILNANEVKAAREKLPSMFRPQKQEDGRWRMARYSARAVARLRRATIQQGRVWPYDVPKKEVVWERMFKGHKEDREAAEKLERIRRNMERMPEIIAAYRREKKERKAPKKEGLQLLLSTPRATRSS</sequence>
<dbReference type="EMBL" id="HBGH01016304">
    <property type="protein sequence ID" value="CAD9236916.1"/>
    <property type="molecule type" value="Transcribed_RNA"/>
</dbReference>
<evidence type="ECO:0000256" key="1">
    <source>
        <dbReference type="SAM" id="MobiDB-lite"/>
    </source>
</evidence>
<proteinExistence type="predicted"/>
<gene>
    <name evidence="3" type="ORF">CCAE0312_LOCUS9013</name>
</gene>
<feature type="compositionally biased region" description="Polar residues" evidence="1">
    <location>
        <begin position="123"/>
        <end position="133"/>
    </location>
</feature>
<dbReference type="InterPro" id="IPR040922">
    <property type="entry name" value="Ribosomal_mL59_dom"/>
</dbReference>
<name>A0A7S1TJS4_9RHOD</name>
<dbReference type="Pfam" id="PF18126">
    <property type="entry name" value="Mitoc_mL59"/>
    <property type="match status" value="1"/>
</dbReference>
<dbReference type="AlphaFoldDB" id="A0A7S1TJS4"/>
<feature type="region of interest" description="Disordered" evidence="1">
    <location>
        <begin position="106"/>
        <end position="133"/>
    </location>
</feature>
<evidence type="ECO:0000313" key="3">
    <source>
        <dbReference type="EMBL" id="CAD9236916.1"/>
    </source>
</evidence>
<dbReference type="PANTHER" id="PTHR36781:SF1">
    <property type="entry name" value="OS05G0114600 PROTEIN"/>
    <property type="match status" value="1"/>
</dbReference>
<evidence type="ECO:0000259" key="2">
    <source>
        <dbReference type="Pfam" id="PF18126"/>
    </source>
</evidence>
<feature type="domain" description="Large ribosomal subunit protein mL59" evidence="2">
    <location>
        <begin position="18"/>
        <end position="106"/>
    </location>
</feature>
<protein>
    <recommendedName>
        <fullName evidence="2">Large ribosomal subunit protein mL59 domain-containing protein</fullName>
    </recommendedName>
</protein>
<organism evidence="3">
    <name type="scientific">Compsopogon caeruleus</name>
    <dbReference type="NCBI Taxonomy" id="31354"/>
    <lineage>
        <taxon>Eukaryota</taxon>
        <taxon>Rhodophyta</taxon>
        <taxon>Compsopogonophyceae</taxon>
        <taxon>Compsopogonales</taxon>
        <taxon>Compsopogonaceae</taxon>
        <taxon>Compsopogon</taxon>
    </lineage>
</organism>
<dbReference type="PANTHER" id="PTHR36781">
    <property type="entry name" value="OS05G0114600 PROTEIN"/>
    <property type="match status" value="1"/>
</dbReference>